<dbReference type="Pfam" id="PF00069">
    <property type="entry name" value="Pkinase"/>
    <property type="match status" value="1"/>
</dbReference>
<organism evidence="10 11">
    <name type="scientific">Thalassoglobus polymorphus</name>
    <dbReference type="NCBI Taxonomy" id="2527994"/>
    <lineage>
        <taxon>Bacteria</taxon>
        <taxon>Pseudomonadati</taxon>
        <taxon>Planctomycetota</taxon>
        <taxon>Planctomycetia</taxon>
        <taxon>Planctomycetales</taxon>
        <taxon>Planctomycetaceae</taxon>
        <taxon>Thalassoglobus</taxon>
    </lineage>
</organism>
<dbReference type="FunFam" id="1.10.510.10:FF:000021">
    <property type="entry name" value="Serine/threonine protein kinase"/>
    <property type="match status" value="1"/>
</dbReference>
<evidence type="ECO:0000256" key="1">
    <source>
        <dbReference type="ARBA" id="ARBA00012513"/>
    </source>
</evidence>
<dbReference type="KEGG" id="tpol:Mal48_20340"/>
<feature type="domain" description="Protein kinase" evidence="9">
    <location>
        <begin position="19"/>
        <end position="289"/>
    </location>
</feature>
<dbReference type="CDD" id="cd14014">
    <property type="entry name" value="STKc_PknB_like"/>
    <property type="match status" value="1"/>
</dbReference>
<proteinExistence type="predicted"/>
<name>A0A517QMK9_9PLAN</name>
<keyword evidence="3 10" id="KW-0808">Transferase</keyword>
<evidence type="ECO:0000256" key="7">
    <source>
        <dbReference type="PROSITE-ProRule" id="PRU10141"/>
    </source>
</evidence>
<dbReference type="EMBL" id="CP036267">
    <property type="protein sequence ID" value="QDT32787.1"/>
    <property type="molecule type" value="Genomic_DNA"/>
</dbReference>
<keyword evidence="2" id="KW-0723">Serine/threonine-protein kinase</keyword>
<dbReference type="PROSITE" id="PS00108">
    <property type="entry name" value="PROTEIN_KINASE_ST"/>
    <property type="match status" value="1"/>
</dbReference>
<dbReference type="PROSITE" id="PS50011">
    <property type="entry name" value="PROTEIN_KINASE_DOM"/>
    <property type="match status" value="1"/>
</dbReference>
<dbReference type="RefSeq" id="WP_145198312.1">
    <property type="nucleotide sequence ID" value="NZ_CP036267.1"/>
</dbReference>
<dbReference type="InterPro" id="IPR011429">
    <property type="entry name" value="Cyt_c_Planctomycete-type"/>
</dbReference>
<evidence type="ECO:0000256" key="8">
    <source>
        <dbReference type="SAM" id="MobiDB-lite"/>
    </source>
</evidence>
<reference evidence="10 11" key="1">
    <citation type="submission" date="2019-02" db="EMBL/GenBank/DDBJ databases">
        <title>Deep-cultivation of Planctomycetes and their phenomic and genomic characterization uncovers novel biology.</title>
        <authorList>
            <person name="Wiegand S."/>
            <person name="Jogler M."/>
            <person name="Boedeker C."/>
            <person name="Pinto D."/>
            <person name="Vollmers J."/>
            <person name="Rivas-Marin E."/>
            <person name="Kohn T."/>
            <person name="Peeters S.H."/>
            <person name="Heuer A."/>
            <person name="Rast P."/>
            <person name="Oberbeckmann S."/>
            <person name="Bunk B."/>
            <person name="Jeske O."/>
            <person name="Meyerdierks A."/>
            <person name="Storesund J.E."/>
            <person name="Kallscheuer N."/>
            <person name="Luecker S."/>
            <person name="Lage O.M."/>
            <person name="Pohl T."/>
            <person name="Merkel B.J."/>
            <person name="Hornburger P."/>
            <person name="Mueller R.-W."/>
            <person name="Bruemmer F."/>
            <person name="Labrenz M."/>
            <person name="Spormann A.M."/>
            <person name="Op den Camp H."/>
            <person name="Overmann J."/>
            <person name="Amann R."/>
            <person name="Jetten M.S.M."/>
            <person name="Mascher T."/>
            <person name="Medema M.H."/>
            <person name="Devos D.P."/>
            <person name="Kaster A.-K."/>
            <person name="Ovreas L."/>
            <person name="Rohde M."/>
            <person name="Galperin M.Y."/>
            <person name="Jogler C."/>
        </authorList>
    </citation>
    <scope>NUCLEOTIDE SEQUENCE [LARGE SCALE GENOMIC DNA]</scope>
    <source>
        <strain evidence="10 11">Mal48</strain>
    </source>
</reference>
<dbReference type="Gene3D" id="3.30.200.20">
    <property type="entry name" value="Phosphorylase Kinase, domain 1"/>
    <property type="match status" value="1"/>
</dbReference>
<feature type="binding site" evidence="7">
    <location>
        <position position="48"/>
    </location>
    <ligand>
        <name>ATP</name>
        <dbReference type="ChEBI" id="CHEBI:30616"/>
    </ligand>
</feature>
<dbReference type="Pfam" id="PF07635">
    <property type="entry name" value="PSCyt1"/>
    <property type="match status" value="1"/>
</dbReference>
<keyword evidence="5 10" id="KW-0418">Kinase</keyword>
<evidence type="ECO:0000256" key="6">
    <source>
        <dbReference type="ARBA" id="ARBA00022840"/>
    </source>
</evidence>
<dbReference type="OrthoDB" id="9811281at2"/>
<evidence type="ECO:0000256" key="2">
    <source>
        <dbReference type="ARBA" id="ARBA00022527"/>
    </source>
</evidence>
<keyword evidence="11" id="KW-1185">Reference proteome</keyword>
<evidence type="ECO:0000313" key="10">
    <source>
        <dbReference type="EMBL" id="QDT32787.1"/>
    </source>
</evidence>
<dbReference type="AlphaFoldDB" id="A0A517QMK9"/>
<dbReference type="InterPro" id="IPR000719">
    <property type="entry name" value="Prot_kinase_dom"/>
</dbReference>
<dbReference type="Proteomes" id="UP000315724">
    <property type="component" value="Chromosome"/>
</dbReference>
<dbReference type="InterPro" id="IPR017441">
    <property type="entry name" value="Protein_kinase_ATP_BS"/>
</dbReference>
<evidence type="ECO:0000256" key="5">
    <source>
        <dbReference type="ARBA" id="ARBA00022777"/>
    </source>
</evidence>
<gene>
    <name evidence="10" type="primary">pknB_9</name>
    <name evidence="10" type="ORF">Mal48_20340</name>
</gene>
<feature type="region of interest" description="Disordered" evidence="8">
    <location>
        <begin position="335"/>
        <end position="400"/>
    </location>
</feature>
<dbReference type="InterPro" id="IPR008271">
    <property type="entry name" value="Ser/Thr_kinase_AS"/>
</dbReference>
<feature type="compositionally biased region" description="Low complexity" evidence="8">
    <location>
        <begin position="335"/>
        <end position="345"/>
    </location>
</feature>
<protein>
    <recommendedName>
        <fullName evidence="1">non-specific serine/threonine protein kinase</fullName>
        <ecNumber evidence="1">2.7.11.1</ecNumber>
    </recommendedName>
</protein>
<keyword evidence="6 7" id="KW-0067">ATP-binding</keyword>
<dbReference type="PROSITE" id="PS00107">
    <property type="entry name" value="PROTEIN_KINASE_ATP"/>
    <property type="match status" value="1"/>
</dbReference>
<evidence type="ECO:0000256" key="3">
    <source>
        <dbReference type="ARBA" id="ARBA00022679"/>
    </source>
</evidence>
<feature type="compositionally biased region" description="Polar residues" evidence="8">
    <location>
        <begin position="367"/>
        <end position="399"/>
    </location>
</feature>
<dbReference type="SMART" id="SM00220">
    <property type="entry name" value="S_TKc"/>
    <property type="match status" value="1"/>
</dbReference>
<keyword evidence="4 7" id="KW-0547">Nucleotide-binding</keyword>
<sequence>MTKPAVLNPEDLPEEFGRYKISKRLGKGGMGAVYRAWDPALEREVALKVPFLKQNDSTFIARFQREARSAAAVQHSGICAIYDVGEYGGVPFFTMQFVQGESLADLLERGEPLVPEMVVKICYELASAVQSAHEQGVLHRDLKPSNIMLDLAGNPRILDFGLSRRMDSDENLTATGQLMGTPAYMSPEQARGSHGEIGPQTDIFSLGVIFYEMLTGKRPFEGDSLPALLLSIIATNPKPPSELRPGLDKKLDAICLKAIAKKPKKRYATAGALATDLAAVQADLSLPSFKLSSRQSRMMGIAAGSLILILLLMTFFLNGNRGPDETLAQNSTANASENNAAGNNAVGKSSEDNNRARPPESHLASHQGGTSNVDTPDSSPATSDKTDSTSGEQKTSLPTRPNDDLAVAAITALTKYCYDCHGLDFAVPGFDVKDRRSLIAQADEDSEPYIRVGDPEHSLLWERVGLNEDMPPSDSPQPTSQERQLIAKWISEGAPFPALQSRPHITQNEALESIKVYLLQQPSADRRYQRFFTLLNLHNSSDMGSEGLNRSRAALSKVVNSLSWSKEIVIPHVIDEAGTVMAIDIRDVGWTLDQWEEILKYYPYGIRPATDDPSSANARQIAEESGTQISTVRLDWFIVTASQPPLYEHILGLPHDVAELERKLNVNVIENFLNGRVQRAAFLTSGVSDQNRLVDRHDALYGAYWKSYDFVRNDETGDLMRFPLGPQFHGNPYEKHAFEQDGGEMIFNLPNGLQAYLLTDAKGRQIPEGPIQVVSDAAKSSGSNVVVNGISCMFCHREGMIDFEDQIRTGTALKGEALEKTKQLFVPKDEMQKALNNDRERFMAALHQAVLPLLEKSPEDSWPELVNFVTRRYLRDLTLEDLAVELGYENVTEFENVIRPRMQFDADLERLGVKPVLNGGRIPRSIWSEINIPTRFQEMSRQLRGSIPLTVF</sequence>
<evidence type="ECO:0000256" key="4">
    <source>
        <dbReference type="ARBA" id="ARBA00022741"/>
    </source>
</evidence>
<dbReference type="EC" id="2.7.11.1" evidence="1"/>
<dbReference type="InterPro" id="IPR011009">
    <property type="entry name" value="Kinase-like_dom_sf"/>
</dbReference>
<evidence type="ECO:0000259" key="9">
    <source>
        <dbReference type="PROSITE" id="PS50011"/>
    </source>
</evidence>
<evidence type="ECO:0000313" key="11">
    <source>
        <dbReference type="Proteomes" id="UP000315724"/>
    </source>
</evidence>
<dbReference type="PANTHER" id="PTHR43289:SF6">
    <property type="entry name" value="SERINE_THREONINE-PROTEIN KINASE NEKL-3"/>
    <property type="match status" value="1"/>
</dbReference>
<dbReference type="Gene3D" id="1.10.510.10">
    <property type="entry name" value="Transferase(Phosphotransferase) domain 1"/>
    <property type="match status" value="1"/>
</dbReference>
<dbReference type="PANTHER" id="PTHR43289">
    <property type="entry name" value="MITOGEN-ACTIVATED PROTEIN KINASE KINASE KINASE 20-RELATED"/>
    <property type="match status" value="1"/>
</dbReference>
<dbReference type="SUPFAM" id="SSF56112">
    <property type="entry name" value="Protein kinase-like (PK-like)"/>
    <property type="match status" value="1"/>
</dbReference>
<dbReference type="GO" id="GO:0005524">
    <property type="term" value="F:ATP binding"/>
    <property type="evidence" value="ECO:0007669"/>
    <property type="project" value="UniProtKB-UniRule"/>
</dbReference>
<feature type="compositionally biased region" description="Basic and acidic residues" evidence="8">
    <location>
        <begin position="349"/>
        <end position="360"/>
    </location>
</feature>
<accession>A0A517QMK9</accession>
<dbReference type="GO" id="GO:0004674">
    <property type="term" value="F:protein serine/threonine kinase activity"/>
    <property type="evidence" value="ECO:0007669"/>
    <property type="project" value="UniProtKB-KW"/>
</dbReference>